<dbReference type="InterPro" id="IPR028096">
    <property type="entry name" value="EfeO_Cupredoxin"/>
</dbReference>
<dbReference type="SUPFAM" id="SSF49503">
    <property type="entry name" value="Cupredoxins"/>
    <property type="match status" value="1"/>
</dbReference>
<evidence type="ECO:0000313" key="4">
    <source>
        <dbReference type="Proteomes" id="UP000176609"/>
    </source>
</evidence>
<dbReference type="Gene3D" id="2.60.40.420">
    <property type="entry name" value="Cupredoxins - blue copper proteins"/>
    <property type="match status" value="1"/>
</dbReference>
<organism evidence="3 4">
    <name type="scientific">Candidatus Gottesmanbacteria bacterium RIFCSPLOWO2_01_FULL_39_12b</name>
    <dbReference type="NCBI Taxonomy" id="1798388"/>
    <lineage>
        <taxon>Bacteria</taxon>
        <taxon>Candidatus Gottesmaniibacteriota</taxon>
    </lineage>
</organism>
<accession>A0A1F6AN54</accession>
<evidence type="ECO:0000256" key="1">
    <source>
        <dbReference type="SAM" id="Phobius"/>
    </source>
</evidence>
<feature type="domain" description="EfeO-type cupredoxin-like" evidence="2">
    <location>
        <begin position="75"/>
        <end position="162"/>
    </location>
</feature>
<comment type="caution">
    <text evidence="3">The sequence shown here is derived from an EMBL/GenBank/DDBJ whole genome shotgun (WGS) entry which is preliminary data.</text>
</comment>
<keyword evidence="1" id="KW-1133">Transmembrane helix</keyword>
<evidence type="ECO:0000259" key="2">
    <source>
        <dbReference type="Pfam" id="PF13473"/>
    </source>
</evidence>
<keyword evidence="1" id="KW-0812">Transmembrane</keyword>
<sequence>MTRKLPSVSRYFLVLIIIFFIVSVVYISSRLQRVYPQVSENQSSNESLSQTLTYNTVSAPPPIDASKYKNIATPVFVQESAQESKNKVLGFNLSIANNTYSSNKILANEGDIIRITLTSLDNKADFTLPALGIKREAARRESKRIEFQAVSAGNFQFFCESCLPEDDNSKGLLMVVAKS</sequence>
<dbReference type="EMBL" id="MFJR01000013">
    <property type="protein sequence ID" value="OGG26098.1"/>
    <property type="molecule type" value="Genomic_DNA"/>
</dbReference>
<dbReference type="Proteomes" id="UP000176609">
    <property type="component" value="Unassembled WGS sequence"/>
</dbReference>
<keyword evidence="1" id="KW-0472">Membrane</keyword>
<proteinExistence type="predicted"/>
<protein>
    <recommendedName>
        <fullName evidence="2">EfeO-type cupredoxin-like domain-containing protein</fullName>
    </recommendedName>
</protein>
<gene>
    <name evidence="3" type="ORF">A2960_03815</name>
</gene>
<dbReference type="AlphaFoldDB" id="A0A1F6AN54"/>
<feature type="transmembrane region" description="Helical" evidence="1">
    <location>
        <begin position="12"/>
        <end position="29"/>
    </location>
</feature>
<name>A0A1F6AN54_9BACT</name>
<dbReference type="InterPro" id="IPR008972">
    <property type="entry name" value="Cupredoxin"/>
</dbReference>
<evidence type="ECO:0000313" key="3">
    <source>
        <dbReference type="EMBL" id="OGG26098.1"/>
    </source>
</evidence>
<dbReference type="Pfam" id="PF13473">
    <property type="entry name" value="Cupredoxin_1"/>
    <property type="match status" value="1"/>
</dbReference>
<reference evidence="3 4" key="1">
    <citation type="journal article" date="2016" name="Nat. Commun.">
        <title>Thousands of microbial genomes shed light on interconnected biogeochemical processes in an aquifer system.</title>
        <authorList>
            <person name="Anantharaman K."/>
            <person name="Brown C.T."/>
            <person name="Hug L.A."/>
            <person name="Sharon I."/>
            <person name="Castelle C.J."/>
            <person name="Probst A.J."/>
            <person name="Thomas B.C."/>
            <person name="Singh A."/>
            <person name="Wilkins M.J."/>
            <person name="Karaoz U."/>
            <person name="Brodie E.L."/>
            <person name="Williams K.H."/>
            <person name="Hubbard S.S."/>
            <person name="Banfield J.F."/>
        </authorList>
    </citation>
    <scope>NUCLEOTIDE SEQUENCE [LARGE SCALE GENOMIC DNA]</scope>
</reference>